<accession>A0A0X1T082</accession>
<dbReference type="SUPFAM" id="SSF46894">
    <property type="entry name" value="C-terminal effector domain of the bipartite response regulators"/>
    <property type="match status" value="1"/>
</dbReference>
<sequence length="179" mass="20267">MNSSDIVNIPAQDAVYTTDNLEHEIHFGPFKLVPWQQALFKDGERITLGSRAMLLLICLASRAGELLEKKQLIALVWPKAIVEECNLRTQIRMLRQALDEDEHASHIVTVAGRGYRFVTPTALHPASRTITIEPKSDHAASFLPRALTQYQVNVNLSLAYSNPGTRLRDDLYRERPTMF</sequence>
<dbReference type="PROSITE" id="PS51755">
    <property type="entry name" value="OMPR_PHOB"/>
    <property type="match status" value="1"/>
</dbReference>
<dbReference type="CDD" id="cd00383">
    <property type="entry name" value="trans_reg_C"/>
    <property type="match status" value="1"/>
</dbReference>
<dbReference type="Gene3D" id="1.10.10.10">
    <property type="entry name" value="Winged helix-like DNA-binding domain superfamily/Winged helix DNA-binding domain"/>
    <property type="match status" value="1"/>
</dbReference>
<dbReference type="GO" id="GO:0006355">
    <property type="term" value="P:regulation of DNA-templated transcription"/>
    <property type="evidence" value="ECO:0007669"/>
    <property type="project" value="InterPro"/>
</dbReference>
<evidence type="ECO:0000313" key="2">
    <source>
        <dbReference type="EMBL" id="AMB85462.1"/>
    </source>
</evidence>
<dbReference type="InterPro" id="IPR016032">
    <property type="entry name" value="Sig_transdc_resp-reg_C-effctor"/>
</dbReference>
<dbReference type="PANTHER" id="PTHR47691:SF3">
    <property type="entry name" value="HTH-TYPE TRANSCRIPTIONAL REGULATOR RV0890C-RELATED"/>
    <property type="match status" value="1"/>
</dbReference>
<dbReference type="Proteomes" id="UP000063229">
    <property type="component" value="Chromosome"/>
</dbReference>
<keyword evidence="1" id="KW-0238">DNA-binding</keyword>
<keyword evidence="3" id="KW-1185">Reference proteome</keyword>
<dbReference type="InterPro" id="IPR036388">
    <property type="entry name" value="WH-like_DNA-bd_sf"/>
</dbReference>
<dbReference type="RefSeq" id="WP_017131581.1">
    <property type="nucleotide sequence ID" value="NZ_CP014135.1"/>
</dbReference>
<organism evidence="2 3">
    <name type="scientific">Pseudomonas agarici</name>
    <dbReference type="NCBI Taxonomy" id="46677"/>
    <lineage>
        <taxon>Bacteria</taxon>
        <taxon>Pseudomonadati</taxon>
        <taxon>Pseudomonadota</taxon>
        <taxon>Gammaproteobacteria</taxon>
        <taxon>Pseudomonadales</taxon>
        <taxon>Pseudomonadaceae</taxon>
        <taxon>Pseudomonas</taxon>
    </lineage>
</organism>
<dbReference type="Pfam" id="PF00486">
    <property type="entry name" value="Trans_reg_C"/>
    <property type="match status" value="1"/>
</dbReference>
<proteinExistence type="predicted"/>
<name>A0A0X1T082_PSEAA</name>
<gene>
    <name evidence="2" type="ORF">AWM79_09165</name>
</gene>
<protein>
    <submittedName>
        <fullName evidence="2">Uncharacterized protein</fullName>
    </submittedName>
</protein>
<evidence type="ECO:0000256" key="1">
    <source>
        <dbReference type="ARBA" id="ARBA00023125"/>
    </source>
</evidence>
<dbReference type="EMBL" id="CP014135">
    <property type="protein sequence ID" value="AMB85462.1"/>
    <property type="molecule type" value="Genomic_DNA"/>
</dbReference>
<dbReference type="GO" id="GO:0003677">
    <property type="term" value="F:DNA binding"/>
    <property type="evidence" value="ECO:0007669"/>
    <property type="project" value="UniProtKB-UniRule"/>
</dbReference>
<dbReference type="InterPro" id="IPR001867">
    <property type="entry name" value="OmpR/PhoB-type_DNA-bd"/>
</dbReference>
<dbReference type="KEGG" id="pagb:AWM79_09165"/>
<dbReference type="GO" id="GO:0000160">
    <property type="term" value="P:phosphorelay signal transduction system"/>
    <property type="evidence" value="ECO:0007669"/>
    <property type="project" value="InterPro"/>
</dbReference>
<dbReference type="STRING" id="46677.AWM79_09165"/>
<dbReference type="AlphaFoldDB" id="A0A0X1T082"/>
<dbReference type="SMART" id="SM00862">
    <property type="entry name" value="Trans_reg_C"/>
    <property type="match status" value="1"/>
</dbReference>
<dbReference type="PANTHER" id="PTHR47691">
    <property type="entry name" value="REGULATOR-RELATED"/>
    <property type="match status" value="1"/>
</dbReference>
<reference evidence="2 3" key="1">
    <citation type="submission" date="2016-01" db="EMBL/GenBank/DDBJ databases">
        <authorList>
            <person name="McClelland M."/>
            <person name="Jain A."/>
            <person name="Saraogi P."/>
            <person name="Mendelson R."/>
            <person name="Westerman R."/>
            <person name="SanMiguel P."/>
            <person name="Csonka L."/>
        </authorList>
    </citation>
    <scope>NUCLEOTIDE SEQUENCE [LARGE SCALE GENOMIC DNA]</scope>
    <source>
        <strain evidence="2 3">NCPPB 2472</strain>
    </source>
</reference>
<evidence type="ECO:0000313" key="3">
    <source>
        <dbReference type="Proteomes" id="UP000063229"/>
    </source>
</evidence>
<dbReference type="OrthoDB" id="9816555at2"/>